<dbReference type="Proteomes" id="UP000243753">
    <property type="component" value="Chromosome"/>
</dbReference>
<feature type="domain" description="DUF2007" evidence="1">
    <location>
        <begin position="8"/>
        <end position="72"/>
    </location>
</feature>
<proteinExistence type="predicted"/>
<dbReference type="InterPro" id="IPR011322">
    <property type="entry name" value="N-reg_PII-like_a/b"/>
</dbReference>
<dbReference type="AlphaFoldDB" id="A0AAC9Z2N1"/>
<dbReference type="EMBL" id="CP022389">
    <property type="protein sequence ID" value="ATA93372.1"/>
    <property type="molecule type" value="Genomic_DNA"/>
</dbReference>
<dbReference type="RefSeq" id="WP_095918497.1">
    <property type="nucleotide sequence ID" value="NZ_CP022389.1"/>
</dbReference>
<sequence length="76" mass="8645">MLETKLRKLFEGSIIEVQRLKSALEESGIQPIVKDRSESGILAGFAGEIFMQAEVFVFEDQYAIAYEILKAIEENY</sequence>
<dbReference type="SUPFAM" id="SSF54913">
    <property type="entry name" value="GlnB-like"/>
    <property type="match status" value="1"/>
</dbReference>
<evidence type="ECO:0000313" key="2">
    <source>
        <dbReference type="EMBL" id="ATA93372.1"/>
    </source>
</evidence>
<protein>
    <recommendedName>
        <fullName evidence="1">DUF2007 domain-containing protein</fullName>
    </recommendedName>
</protein>
<accession>A0AAC9Z2N1</accession>
<evidence type="ECO:0000313" key="3">
    <source>
        <dbReference type="Proteomes" id="UP000243753"/>
    </source>
</evidence>
<dbReference type="Gene3D" id="3.30.70.790">
    <property type="entry name" value="UreE, C-terminal domain"/>
    <property type="match status" value="1"/>
</dbReference>
<dbReference type="InterPro" id="IPR018551">
    <property type="entry name" value="DUF2007"/>
</dbReference>
<evidence type="ECO:0000259" key="1">
    <source>
        <dbReference type="Pfam" id="PF09413"/>
    </source>
</evidence>
<gene>
    <name evidence="2" type="ORF">CGC54_02980</name>
</gene>
<dbReference type="Pfam" id="PF09413">
    <property type="entry name" value="DUF2007"/>
    <property type="match status" value="1"/>
</dbReference>
<organism evidence="2 3">
    <name type="scientific">Capnocytophaga canimorsus</name>
    <dbReference type="NCBI Taxonomy" id="28188"/>
    <lineage>
        <taxon>Bacteria</taxon>
        <taxon>Pseudomonadati</taxon>
        <taxon>Bacteroidota</taxon>
        <taxon>Flavobacteriia</taxon>
        <taxon>Flavobacteriales</taxon>
        <taxon>Flavobacteriaceae</taxon>
        <taxon>Capnocytophaga</taxon>
    </lineage>
</organism>
<name>A0AAC9Z2N1_9FLAO</name>
<reference evidence="3" key="1">
    <citation type="submission" date="2017-06" db="EMBL/GenBank/DDBJ databases">
        <title>Capnocytophaga spp. assemblies.</title>
        <authorList>
            <person name="Gulvik C.A."/>
        </authorList>
    </citation>
    <scope>NUCLEOTIDE SEQUENCE [LARGE SCALE GENOMIC DNA]</scope>
    <source>
        <strain evidence="3">H3936</strain>
    </source>
</reference>